<reference evidence="7" key="1">
    <citation type="submission" date="2024-02" db="EMBL/GenBank/DDBJ databases">
        <authorList>
            <consortium name="ELIXIR-Norway"/>
            <consortium name="Elixir Norway"/>
        </authorList>
    </citation>
    <scope>NUCLEOTIDE SEQUENCE</scope>
</reference>
<evidence type="ECO:0000256" key="4">
    <source>
        <dbReference type="PROSITE-ProRule" id="PRU00834"/>
    </source>
</evidence>
<keyword evidence="2 4" id="KW-0863">Zinc-finger</keyword>
<keyword evidence="1" id="KW-0479">Metal-binding</keyword>
<gene>
    <name evidence="7" type="ORF">CSSPTR1EN2_LOCUS15165</name>
</gene>
<keyword evidence="3" id="KW-0862">Zinc</keyword>
<name>A0ABP0UFZ3_9BRYO</name>
<evidence type="ECO:0000256" key="1">
    <source>
        <dbReference type="ARBA" id="ARBA00022723"/>
    </source>
</evidence>
<dbReference type="Proteomes" id="UP001497512">
    <property type="component" value="Chromosome 3"/>
</dbReference>
<dbReference type="InterPro" id="IPR024158">
    <property type="entry name" value="Mt_import_TIM15"/>
</dbReference>
<proteinExistence type="predicted"/>
<dbReference type="EMBL" id="OZ019895">
    <property type="protein sequence ID" value="CAK9220096.1"/>
    <property type="molecule type" value="Genomic_DNA"/>
</dbReference>
<organism evidence="7 8">
    <name type="scientific">Sphagnum troendelagicum</name>
    <dbReference type="NCBI Taxonomy" id="128251"/>
    <lineage>
        <taxon>Eukaryota</taxon>
        <taxon>Viridiplantae</taxon>
        <taxon>Streptophyta</taxon>
        <taxon>Embryophyta</taxon>
        <taxon>Bryophyta</taxon>
        <taxon>Sphagnophytina</taxon>
        <taxon>Sphagnopsida</taxon>
        <taxon>Sphagnales</taxon>
        <taxon>Sphagnaceae</taxon>
        <taxon>Sphagnum</taxon>
    </lineage>
</organism>
<dbReference type="Pfam" id="PF05180">
    <property type="entry name" value="zf-DNL"/>
    <property type="match status" value="1"/>
</dbReference>
<sequence length="199" mass="22205">MTDSSTRGLLHVFRGPPRRCRSFPRGHESAVECLKLVFSSIKPAQWPAHYAVVSYRFLGMGRCHPESSYKSYCTSAEEGSSSDDLLDPGREESDGGAGSDESSKRPMNSKGKNDLIMMFTCKVCDTRSAKTITRDTYDNGIVIVRCPRCQKLHLIADRLRWFGEPGSVEDFLAQQGVDVRKGSEFSADDFAGWTPKHQE</sequence>
<evidence type="ECO:0000256" key="5">
    <source>
        <dbReference type="SAM" id="MobiDB-lite"/>
    </source>
</evidence>
<evidence type="ECO:0000313" key="7">
    <source>
        <dbReference type="EMBL" id="CAK9220096.1"/>
    </source>
</evidence>
<evidence type="ECO:0000259" key="6">
    <source>
        <dbReference type="PROSITE" id="PS51501"/>
    </source>
</evidence>
<dbReference type="PANTHER" id="PTHR20922">
    <property type="entry name" value="DNL-TYPE ZINC FINGER PROTEIN"/>
    <property type="match status" value="1"/>
</dbReference>
<evidence type="ECO:0000313" key="8">
    <source>
        <dbReference type="Proteomes" id="UP001497512"/>
    </source>
</evidence>
<evidence type="ECO:0000256" key="3">
    <source>
        <dbReference type="ARBA" id="ARBA00022833"/>
    </source>
</evidence>
<feature type="domain" description="DNL-type" evidence="6">
    <location>
        <begin position="110"/>
        <end position="199"/>
    </location>
</feature>
<protein>
    <recommendedName>
        <fullName evidence="6">DNL-type domain-containing protein</fullName>
    </recommendedName>
</protein>
<dbReference type="InterPro" id="IPR007853">
    <property type="entry name" value="Znf_DNL-typ"/>
</dbReference>
<accession>A0ABP0UFZ3</accession>
<evidence type="ECO:0000256" key="2">
    <source>
        <dbReference type="ARBA" id="ARBA00022771"/>
    </source>
</evidence>
<feature type="region of interest" description="Disordered" evidence="5">
    <location>
        <begin position="74"/>
        <end position="111"/>
    </location>
</feature>
<dbReference type="PANTHER" id="PTHR20922:SF13">
    <property type="entry name" value="DNL-TYPE ZINC FINGER PROTEIN"/>
    <property type="match status" value="1"/>
</dbReference>
<keyword evidence="8" id="KW-1185">Reference proteome</keyword>
<dbReference type="PROSITE" id="PS51501">
    <property type="entry name" value="ZF_DNL"/>
    <property type="match status" value="1"/>
</dbReference>